<dbReference type="Pfam" id="PF25917">
    <property type="entry name" value="BSH_RND"/>
    <property type="match status" value="1"/>
</dbReference>
<dbReference type="AlphaFoldDB" id="A0A841PDN4"/>
<dbReference type="PANTHER" id="PTHR30386:SF24">
    <property type="entry name" value="MULTIDRUG RESISTANCE EFFLUX PUMP"/>
    <property type="match status" value="1"/>
</dbReference>
<protein>
    <submittedName>
        <fullName evidence="5">Membrane fusion protein (Multidrug efflux system)</fullName>
    </submittedName>
</protein>
<feature type="domain" description="Multidrug resistance protein MdtA-like barrel-sandwich hybrid" evidence="4">
    <location>
        <begin position="79"/>
        <end position="268"/>
    </location>
</feature>
<keyword evidence="1" id="KW-0175">Coiled coil</keyword>
<feature type="coiled-coil region" evidence="1">
    <location>
        <begin position="203"/>
        <end position="230"/>
    </location>
</feature>
<comment type="caution">
    <text evidence="5">The sequence shown here is derived from an EMBL/GenBank/DDBJ whole genome shotgun (WGS) entry which is preliminary data.</text>
</comment>
<proteinExistence type="predicted"/>
<evidence type="ECO:0000256" key="3">
    <source>
        <dbReference type="SAM" id="Phobius"/>
    </source>
</evidence>
<dbReference type="GO" id="GO:0055085">
    <property type="term" value="P:transmembrane transport"/>
    <property type="evidence" value="ECO:0007669"/>
    <property type="project" value="InterPro"/>
</dbReference>
<feature type="transmembrane region" description="Helical" evidence="3">
    <location>
        <begin position="38"/>
        <end position="58"/>
    </location>
</feature>
<name>A0A841PDN4_9HYPH</name>
<feature type="region of interest" description="Disordered" evidence="2">
    <location>
        <begin position="1"/>
        <end position="21"/>
    </location>
</feature>
<evidence type="ECO:0000256" key="2">
    <source>
        <dbReference type="SAM" id="MobiDB-lite"/>
    </source>
</evidence>
<dbReference type="Gene3D" id="2.40.50.100">
    <property type="match status" value="1"/>
</dbReference>
<evidence type="ECO:0000313" key="5">
    <source>
        <dbReference type="EMBL" id="MBB6411673.1"/>
    </source>
</evidence>
<gene>
    <name evidence="5" type="ORF">HNQ71_004361</name>
</gene>
<dbReference type="InterPro" id="IPR050739">
    <property type="entry name" value="MFP"/>
</dbReference>
<dbReference type="Gene3D" id="1.10.287.470">
    <property type="entry name" value="Helix hairpin bin"/>
    <property type="match status" value="1"/>
</dbReference>
<keyword evidence="6" id="KW-1185">Reference proteome</keyword>
<dbReference type="PRINTS" id="PR01490">
    <property type="entry name" value="RTXTOXIND"/>
</dbReference>
<dbReference type="SUPFAM" id="SSF111369">
    <property type="entry name" value="HlyD-like secretion proteins"/>
    <property type="match status" value="2"/>
</dbReference>
<evidence type="ECO:0000259" key="4">
    <source>
        <dbReference type="Pfam" id="PF25917"/>
    </source>
</evidence>
<dbReference type="PANTHER" id="PTHR30386">
    <property type="entry name" value="MEMBRANE FUSION SUBUNIT OF EMRAB-TOLC MULTIDRUG EFFLUX PUMP"/>
    <property type="match status" value="1"/>
</dbReference>
<keyword evidence="3" id="KW-1133">Transmembrane helix</keyword>
<dbReference type="EMBL" id="JACHEF010000004">
    <property type="protein sequence ID" value="MBB6411673.1"/>
    <property type="molecule type" value="Genomic_DNA"/>
</dbReference>
<sequence>MNKVLSPAELQPSVAQNPTPAISVATTPMPATKRRRPLLMLAGLVVIGVAGWYGVQWWQANRFLVSTDDAYVGGNVTPLAPRVAGHIDQILVEDNQHVAAGQVVIRIDDRPFKAALEHAEASVQQQQSALDNLHAQVSLQNSMIQQAEADLDAKSAAAVFTDQDAKRYEVLASTRAGSQQDAQRSFAADGQAKASVAASRAGLAAAKQQLDVLNTQISEATAAVAAAKADVDTAQLDLGFTEIRSPIDGIIGNRLAQVGTYVSPGSYLLTIVPASGLWVDANFKEDQLRHMADGQAATVYTDIAPDEPLKGHVTSLGPATGAIFSVIPPQNATGNFTKIVQRVPVRITIDQDQVQKVALRPGLSTAVTVDTASR</sequence>
<evidence type="ECO:0000256" key="1">
    <source>
        <dbReference type="SAM" id="Coils"/>
    </source>
</evidence>
<accession>A0A841PDN4</accession>
<dbReference type="Gene3D" id="2.40.30.170">
    <property type="match status" value="1"/>
</dbReference>
<evidence type="ECO:0000313" key="6">
    <source>
        <dbReference type="Proteomes" id="UP000556329"/>
    </source>
</evidence>
<keyword evidence="3" id="KW-0812">Transmembrane</keyword>
<dbReference type="RefSeq" id="WP_184874609.1">
    <property type="nucleotide sequence ID" value="NZ_JACHEF010000004.1"/>
</dbReference>
<dbReference type="Proteomes" id="UP000556329">
    <property type="component" value="Unassembled WGS sequence"/>
</dbReference>
<organism evidence="5 6">
    <name type="scientific">Mesorhizobium sangaii</name>
    <dbReference type="NCBI Taxonomy" id="505389"/>
    <lineage>
        <taxon>Bacteria</taxon>
        <taxon>Pseudomonadati</taxon>
        <taxon>Pseudomonadota</taxon>
        <taxon>Alphaproteobacteria</taxon>
        <taxon>Hyphomicrobiales</taxon>
        <taxon>Phyllobacteriaceae</taxon>
        <taxon>Mesorhizobium</taxon>
    </lineage>
</organism>
<reference evidence="5 6" key="1">
    <citation type="submission" date="2020-08" db="EMBL/GenBank/DDBJ databases">
        <title>Genomic Encyclopedia of Type Strains, Phase IV (KMG-IV): sequencing the most valuable type-strain genomes for metagenomic binning, comparative biology and taxonomic classification.</title>
        <authorList>
            <person name="Goeker M."/>
        </authorList>
    </citation>
    <scope>NUCLEOTIDE SEQUENCE [LARGE SCALE GENOMIC DNA]</scope>
    <source>
        <strain evidence="5 6">DSM 100039</strain>
    </source>
</reference>
<feature type="coiled-coil region" evidence="1">
    <location>
        <begin position="116"/>
        <end position="150"/>
    </location>
</feature>
<dbReference type="InterPro" id="IPR058625">
    <property type="entry name" value="MdtA-like_BSH"/>
</dbReference>
<keyword evidence="3" id="KW-0472">Membrane</keyword>